<evidence type="ECO:0000313" key="1">
    <source>
        <dbReference type="EMBL" id="GGC87679.1"/>
    </source>
</evidence>
<reference evidence="1" key="2">
    <citation type="submission" date="2020-09" db="EMBL/GenBank/DDBJ databases">
        <authorList>
            <person name="Sun Q."/>
            <person name="Zhou Y."/>
        </authorList>
    </citation>
    <scope>NUCLEOTIDE SEQUENCE</scope>
    <source>
        <strain evidence="1">CGMCC 1.10998</strain>
    </source>
</reference>
<organism evidence="1 2">
    <name type="scientific">Undibacterium terreum</name>
    <dbReference type="NCBI Taxonomy" id="1224302"/>
    <lineage>
        <taxon>Bacteria</taxon>
        <taxon>Pseudomonadati</taxon>
        <taxon>Pseudomonadota</taxon>
        <taxon>Betaproteobacteria</taxon>
        <taxon>Burkholderiales</taxon>
        <taxon>Oxalobacteraceae</taxon>
        <taxon>Undibacterium</taxon>
    </lineage>
</organism>
<dbReference type="Proteomes" id="UP000637423">
    <property type="component" value="Unassembled WGS sequence"/>
</dbReference>
<dbReference type="EMBL" id="BMED01000004">
    <property type="protein sequence ID" value="GGC87679.1"/>
    <property type="molecule type" value="Genomic_DNA"/>
</dbReference>
<evidence type="ECO:0000313" key="2">
    <source>
        <dbReference type="Proteomes" id="UP000637423"/>
    </source>
</evidence>
<name>A0A916XMR7_9BURK</name>
<sequence>MQGDLNDIQNIWVPGKKICNDGLVTGRDAAGADLTKGFRASRRIVIVYNSSNEIAVYAKFTPVMRRTAGLHGDTMGLSLRTTLSNSVRITLELCNR</sequence>
<keyword evidence="2" id="KW-1185">Reference proteome</keyword>
<protein>
    <submittedName>
        <fullName evidence="1">Uncharacterized protein</fullName>
    </submittedName>
</protein>
<reference evidence="1" key="1">
    <citation type="journal article" date="2014" name="Int. J. Syst. Evol. Microbiol.">
        <title>Complete genome sequence of Corynebacterium casei LMG S-19264T (=DSM 44701T), isolated from a smear-ripened cheese.</title>
        <authorList>
            <consortium name="US DOE Joint Genome Institute (JGI-PGF)"/>
            <person name="Walter F."/>
            <person name="Albersmeier A."/>
            <person name="Kalinowski J."/>
            <person name="Ruckert C."/>
        </authorList>
    </citation>
    <scope>NUCLEOTIDE SEQUENCE</scope>
    <source>
        <strain evidence="1">CGMCC 1.10998</strain>
    </source>
</reference>
<gene>
    <name evidence="1" type="ORF">GCM10011396_38630</name>
</gene>
<comment type="caution">
    <text evidence="1">The sequence shown here is derived from an EMBL/GenBank/DDBJ whole genome shotgun (WGS) entry which is preliminary data.</text>
</comment>
<proteinExistence type="predicted"/>
<dbReference type="AlphaFoldDB" id="A0A916XMR7"/>
<accession>A0A916XMR7</accession>